<keyword evidence="1" id="KW-1133">Transmembrane helix</keyword>
<accession>A0ABD0YUY6</accession>
<name>A0ABD0YUY6_9HEMI</name>
<feature type="chain" id="PRO_5044765047" evidence="2">
    <location>
        <begin position="20"/>
        <end position="200"/>
    </location>
</feature>
<evidence type="ECO:0000313" key="3">
    <source>
        <dbReference type="EMBL" id="KAL1131157.1"/>
    </source>
</evidence>
<keyword evidence="4" id="KW-1185">Reference proteome</keyword>
<dbReference type="AlphaFoldDB" id="A0ABD0YUY6"/>
<evidence type="ECO:0000256" key="1">
    <source>
        <dbReference type="SAM" id="Phobius"/>
    </source>
</evidence>
<evidence type="ECO:0000256" key="2">
    <source>
        <dbReference type="SAM" id="SignalP"/>
    </source>
</evidence>
<feature type="transmembrane region" description="Helical" evidence="1">
    <location>
        <begin position="167"/>
        <end position="185"/>
    </location>
</feature>
<evidence type="ECO:0000313" key="4">
    <source>
        <dbReference type="Proteomes" id="UP001558652"/>
    </source>
</evidence>
<feature type="signal peptide" evidence="2">
    <location>
        <begin position="1"/>
        <end position="19"/>
    </location>
</feature>
<keyword evidence="1" id="KW-0472">Membrane</keyword>
<proteinExistence type="predicted"/>
<sequence>MFLISAAVWVLLCGSVGSGAEVHWKADDCTGREVNMTEANMGRVVEFYEWCLGLAAGLPDTGRRHKFGRVTASRLKGAVKRFANSSSLPPERLASVREQFGHLYFLLKDAGLPVAARRRKTFTRTSFHLPSTCSPSTTPCDRHAFRRPKFLKFCFFKRLCPSLTVCLLYIFLFVLIVALVIVVCIKLRRKKKCDSLDSSG</sequence>
<dbReference type="Proteomes" id="UP001558652">
    <property type="component" value="Unassembled WGS sequence"/>
</dbReference>
<organism evidence="3 4">
    <name type="scientific">Ranatra chinensis</name>
    <dbReference type="NCBI Taxonomy" id="642074"/>
    <lineage>
        <taxon>Eukaryota</taxon>
        <taxon>Metazoa</taxon>
        <taxon>Ecdysozoa</taxon>
        <taxon>Arthropoda</taxon>
        <taxon>Hexapoda</taxon>
        <taxon>Insecta</taxon>
        <taxon>Pterygota</taxon>
        <taxon>Neoptera</taxon>
        <taxon>Paraneoptera</taxon>
        <taxon>Hemiptera</taxon>
        <taxon>Heteroptera</taxon>
        <taxon>Panheteroptera</taxon>
        <taxon>Nepomorpha</taxon>
        <taxon>Nepidae</taxon>
        <taxon>Ranatrinae</taxon>
        <taxon>Ranatra</taxon>
    </lineage>
</organism>
<gene>
    <name evidence="3" type="ORF">AAG570_012394</name>
</gene>
<comment type="caution">
    <text evidence="3">The sequence shown here is derived from an EMBL/GenBank/DDBJ whole genome shotgun (WGS) entry which is preliminary data.</text>
</comment>
<dbReference type="EMBL" id="JBFDAA010000007">
    <property type="protein sequence ID" value="KAL1131157.1"/>
    <property type="molecule type" value="Genomic_DNA"/>
</dbReference>
<protein>
    <submittedName>
        <fullName evidence="3">Uncharacterized protein</fullName>
    </submittedName>
</protein>
<keyword evidence="1" id="KW-0812">Transmembrane</keyword>
<keyword evidence="2" id="KW-0732">Signal</keyword>
<reference evidence="3 4" key="1">
    <citation type="submission" date="2024-07" db="EMBL/GenBank/DDBJ databases">
        <title>Chromosome-level genome assembly of the water stick insect Ranatra chinensis (Heteroptera: Nepidae).</title>
        <authorList>
            <person name="Liu X."/>
        </authorList>
    </citation>
    <scope>NUCLEOTIDE SEQUENCE [LARGE SCALE GENOMIC DNA]</scope>
    <source>
        <strain evidence="3">Cailab_2021Rc</strain>
        <tissue evidence="3">Muscle</tissue>
    </source>
</reference>